<gene>
    <name evidence="2" type="ORF">SOCE836_076150</name>
</gene>
<dbReference type="RefSeq" id="WP_129578450.1">
    <property type="nucleotide sequence ID" value="NZ_CP012672.1"/>
</dbReference>
<sequence>MRPGPALVGLLLAAAAASACVPATYNVRAARAFANEDARRAIVDDRAADLERAVWLADEVLANTPYSPGDAWVAALRLDDDEGERLRERFEEAAPYDGEHEVPLAKLYRVKLDEALARAAAPRPAPPAFARLFDALAALAALVPTAPPPAAPPPASSAAGRLPAAWQALAEHARALAAEERSVERLSAGRPLGAPDTPEIAAAKGRVAARRRALAGAQRDIAAAAAELRAASAGQEPAATIARDALRVTSFLLRMHTEALAVAPYVVKQARRVARGEPGYGATAARAEALSRVLEEQREALSACAEALAVPARTPLEDTAGFEMQESLLEQGRAISLDAVHLQLKSDVELLFFHQLASPSSSGGINDYRGRTRRLAYDVDPVFMVGGRALLTYDFEHVRNAARLNAGFKTDRLFSSGGDIAYDSSLGKLIGLNGFASDVFDIGADLVGISTSLKIARFTSGNVTELAVDPATGRDAGAVASAPFQLLVRQIDVGFDVTKLFPEAADDLYLEELLVGFRYMDYKLPRIFYALREREPGTGDVYVFERQSPAQSVTSRFYQGGFSLRMGNGEWPRLAPFGDLGLYGGAGPVRYAFPADLAVPGGPREVDEATMIALSGNLSVGLRLRLTSYLSRLRLLTELSYNVEAVGQGIVSSIHATRRGDETTYTVGRKIDIGGFDLFHGPRLLAVLVL</sequence>
<dbReference type="AlphaFoldDB" id="A0A4P2R0K9"/>
<protein>
    <recommendedName>
        <fullName evidence="4">Secreted protein</fullName>
    </recommendedName>
</protein>
<proteinExistence type="predicted"/>
<evidence type="ECO:0008006" key="4">
    <source>
        <dbReference type="Google" id="ProtNLM"/>
    </source>
</evidence>
<feature type="chain" id="PRO_5020257870" description="Secreted protein" evidence="1">
    <location>
        <begin position="20"/>
        <end position="690"/>
    </location>
</feature>
<evidence type="ECO:0000256" key="1">
    <source>
        <dbReference type="SAM" id="SignalP"/>
    </source>
</evidence>
<evidence type="ECO:0000313" key="2">
    <source>
        <dbReference type="EMBL" id="AUX35423.1"/>
    </source>
</evidence>
<dbReference type="EMBL" id="CP012672">
    <property type="protein sequence ID" value="AUX35423.1"/>
    <property type="molecule type" value="Genomic_DNA"/>
</dbReference>
<dbReference type="Proteomes" id="UP000295497">
    <property type="component" value="Chromosome"/>
</dbReference>
<organism evidence="2 3">
    <name type="scientific">Sorangium cellulosum</name>
    <name type="common">Polyangium cellulosum</name>
    <dbReference type="NCBI Taxonomy" id="56"/>
    <lineage>
        <taxon>Bacteria</taxon>
        <taxon>Pseudomonadati</taxon>
        <taxon>Myxococcota</taxon>
        <taxon>Polyangia</taxon>
        <taxon>Polyangiales</taxon>
        <taxon>Polyangiaceae</taxon>
        <taxon>Sorangium</taxon>
    </lineage>
</organism>
<reference evidence="2 3" key="1">
    <citation type="submission" date="2015-09" db="EMBL/GenBank/DDBJ databases">
        <title>Sorangium comparison.</title>
        <authorList>
            <person name="Zaburannyi N."/>
            <person name="Bunk B."/>
            <person name="Overmann J."/>
            <person name="Mueller R."/>
        </authorList>
    </citation>
    <scope>NUCLEOTIDE SEQUENCE [LARGE SCALE GENOMIC DNA]</scope>
    <source>
        <strain evidence="2 3">So ce836</strain>
    </source>
</reference>
<dbReference type="PROSITE" id="PS51257">
    <property type="entry name" value="PROKAR_LIPOPROTEIN"/>
    <property type="match status" value="1"/>
</dbReference>
<accession>A0A4P2R0K9</accession>
<evidence type="ECO:0000313" key="3">
    <source>
        <dbReference type="Proteomes" id="UP000295497"/>
    </source>
</evidence>
<name>A0A4P2R0K9_SORCE</name>
<keyword evidence="1" id="KW-0732">Signal</keyword>
<feature type="signal peptide" evidence="1">
    <location>
        <begin position="1"/>
        <end position="19"/>
    </location>
</feature>